<feature type="transmembrane region" description="Helical" evidence="2">
    <location>
        <begin position="74"/>
        <end position="99"/>
    </location>
</feature>
<keyword evidence="4" id="KW-1185">Reference proteome</keyword>
<keyword evidence="2" id="KW-0812">Transmembrane</keyword>
<feature type="region of interest" description="Disordered" evidence="1">
    <location>
        <begin position="30"/>
        <end position="50"/>
    </location>
</feature>
<comment type="caution">
    <text evidence="3">The sequence shown here is derived from an EMBL/GenBank/DDBJ whole genome shotgun (WGS) entry which is preliminary data.</text>
</comment>
<dbReference type="AlphaFoldDB" id="A0AAD6Y619"/>
<feature type="transmembrane region" description="Helical" evidence="2">
    <location>
        <begin position="128"/>
        <end position="148"/>
    </location>
</feature>
<dbReference type="Proteomes" id="UP001219525">
    <property type="component" value="Unassembled WGS sequence"/>
</dbReference>
<evidence type="ECO:0000313" key="4">
    <source>
        <dbReference type="Proteomes" id="UP001219525"/>
    </source>
</evidence>
<name>A0AAD6Y619_9AGAR</name>
<sequence>MSASSSSARLQSLGAVEVGATVVAKRLTAASTADGPRQDSSQTLPTPTTPDKHFAAASLWIMARRTKRLSEHDWCRAVFFTMITIPTLVAMFWGLIITFEETITTQRTLRSRITNDTPISGFYGPGAWWAWLVTLGMAHGHMGVAFVMKSDLSAEWDYDLIAASGYIIAASIDLILKSRAITQLGEGASGSPLICAERVVVIGTGSSLFSVVTSLFGQYPGVHRAGTAAFSFVLALVTSFFALRAHEAISHAMPIIWCPLHDGAEPRNVEIHFASIDFPAVVLTTQVPIRQFYSSRDYWISIGGLSAVVAVLAPVASLLRRHNLFHVLRSVGYAFAFFGFMAAAPLLALVALPIFGGAKWLCTWVTFWVPDLYPRVFPEDGIFPAYWNIHLGDGPACGAPRCRIYSRASELPPYPRSCASPTSFSPLVARTCSTASVTQGSSTYQWSTTTVHLLV</sequence>
<feature type="transmembrane region" description="Helical" evidence="2">
    <location>
        <begin position="331"/>
        <end position="355"/>
    </location>
</feature>
<keyword evidence="2" id="KW-0472">Membrane</keyword>
<proteinExistence type="predicted"/>
<evidence type="ECO:0000256" key="1">
    <source>
        <dbReference type="SAM" id="MobiDB-lite"/>
    </source>
</evidence>
<gene>
    <name evidence="3" type="ORF">GGX14DRAFT_577556</name>
</gene>
<feature type="transmembrane region" description="Helical" evidence="2">
    <location>
        <begin position="225"/>
        <end position="243"/>
    </location>
</feature>
<evidence type="ECO:0000313" key="3">
    <source>
        <dbReference type="EMBL" id="KAJ7193039.1"/>
    </source>
</evidence>
<feature type="transmembrane region" description="Helical" evidence="2">
    <location>
        <begin position="298"/>
        <end position="319"/>
    </location>
</feature>
<protein>
    <submittedName>
        <fullName evidence="3">Uncharacterized protein</fullName>
    </submittedName>
</protein>
<accession>A0AAD6Y619</accession>
<reference evidence="3" key="1">
    <citation type="submission" date="2023-03" db="EMBL/GenBank/DDBJ databases">
        <title>Massive genome expansion in bonnet fungi (Mycena s.s.) driven by repeated elements and novel gene families across ecological guilds.</title>
        <authorList>
            <consortium name="Lawrence Berkeley National Laboratory"/>
            <person name="Harder C.B."/>
            <person name="Miyauchi S."/>
            <person name="Viragh M."/>
            <person name="Kuo A."/>
            <person name="Thoen E."/>
            <person name="Andreopoulos B."/>
            <person name="Lu D."/>
            <person name="Skrede I."/>
            <person name="Drula E."/>
            <person name="Henrissat B."/>
            <person name="Morin E."/>
            <person name="Kohler A."/>
            <person name="Barry K."/>
            <person name="LaButti K."/>
            <person name="Morin E."/>
            <person name="Salamov A."/>
            <person name="Lipzen A."/>
            <person name="Mereny Z."/>
            <person name="Hegedus B."/>
            <person name="Baldrian P."/>
            <person name="Stursova M."/>
            <person name="Weitz H."/>
            <person name="Taylor A."/>
            <person name="Grigoriev I.V."/>
            <person name="Nagy L.G."/>
            <person name="Martin F."/>
            <person name="Kauserud H."/>
        </authorList>
    </citation>
    <scope>NUCLEOTIDE SEQUENCE</scope>
    <source>
        <strain evidence="3">9144</strain>
    </source>
</reference>
<evidence type="ECO:0000256" key="2">
    <source>
        <dbReference type="SAM" id="Phobius"/>
    </source>
</evidence>
<dbReference type="EMBL" id="JARJCW010000112">
    <property type="protein sequence ID" value="KAJ7193039.1"/>
    <property type="molecule type" value="Genomic_DNA"/>
</dbReference>
<keyword evidence="2" id="KW-1133">Transmembrane helix</keyword>
<organism evidence="3 4">
    <name type="scientific">Mycena pura</name>
    <dbReference type="NCBI Taxonomy" id="153505"/>
    <lineage>
        <taxon>Eukaryota</taxon>
        <taxon>Fungi</taxon>
        <taxon>Dikarya</taxon>
        <taxon>Basidiomycota</taxon>
        <taxon>Agaricomycotina</taxon>
        <taxon>Agaricomycetes</taxon>
        <taxon>Agaricomycetidae</taxon>
        <taxon>Agaricales</taxon>
        <taxon>Marasmiineae</taxon>
        <taxon>Mycenaceae</taxon>
        <taxon>Mycena</taxon>
    </lineage>
</organism>